<proteinExistence type="predicted"/>
<sequence>MPSIYATLPCPTDTHYAEASGTDRHAGIVSHASRLLCEAILLPRLVRNPNA</sequence>
<dbReference type="EMBL" id="CP127363">
    <property type="protein sequence ID" value="WIY49922.1"/>
    <property type="molecule type" value="Genomic_DNA"/>
</dbReference>
<reference evidence="1 2" key="1">
    <citation type="submission" date="2023-06" db="EMBL/GenBank/DDBJ databases">
        <authorList>
            <person name="Ham H."/>
            <person name="Park D.S."/>
        </authorList>
    </citation>
    <scope>NUCLEOTIDE SEQUENCE [LARGE SCALE GENOMIC DNA]</scope>
    <source>
        <strain evidence="1 2">KACC 17005</strain>
    </source>
</reference>
<keyword evidence="2" id="KW-1185">Reference proteome</keyword>
<dbReference type="RefSeq" id="WP_017438262.1">
    <property type="nucleotide sequence ID" value="NZ_CP023687.1"/>
</dbReference>
<name>A0ABY9ASY5_PARCI</name>
<protein>
    <submittedName>
        <fullName evidence="1">Uncharacterized protein</fullName>
    </submittedName>
</protein>
<gene>
    <name evidence="1" type="ORF">QRO08_04925</name>
</gene>
<accession>A0ABY9ASY5</accession>
<organism evidence="1 2">
    <name type="scientific">Paracidovorax citrulli</name>
    <name type="common">Acidovorax citrulli</name>
    <dbReference type="NCBI Taxonomy" id="80869"/>
    <lineage>
        <taxon>Bacteria</taxon>
        <taxon>Pseudomonadati</taxon>
        <taxon>Pseudomonadota</taxon>
        <taxon>Betaproteobacteria</taxon>
        <taxon>Burkholderiales</taxon>
        <taxon>Comamonadaceae</taxon>
        <taxon>Paracidovorax</taxon>
    </lineage>
</organism>
<dbReference type="GeneID" id="79788885"/>
<dbReference type="Proteomes" id="UP001242732">
    <property type="component" value="Chromosome"/>
</dbReference>
<evidence type="ECO:0000313" key="1">
    <source>
        <dbReference type="EMBL" id="WIY49922.1"/>
    </source>
</evidence>
<evidence type="ECO:0000313" key="2">
    <source>
        <dbReference type="Proteomes" id="UP001242732"/>
    </source>
</evidence>